<feature type="non-terminal residue" evidence="1">
    <location>
        <position position="1"/>
    </location>
</feature>
<protein>
    <submittedName>
        <fullName evidence="1">Uncharacterized protein</fullName>
    </submittedName>
</protein>
<organism evidence="1">
    <name type="scientific">Trepomonas sp. PC1</name>
    <dbReference type="NCBI Taxonomy" id="1076344"/>
    <lineage>
        <taxon>Eukaryota</taxon>
        <taxon>Metamonada</taxon>
        <taxon>Diplomonadida</taxon>
        <taxon>Hexamitidae</taxon>
        <taxon>Hexamitinae</taxon>
        <taxon>Trepomonas</taxon>
    </lineage>
</organism>
<dbReference type="EMBL" id="GDID01002916">
    <property type="protein sequence ID" value="JAP93690.1"/>
    <property type="molecule type" value="Transcribed_RNA"/>
</dbReference>
<feature type="non-terminal residue" evidence="1">
    <location>
        <position position="241"/>
    </location>
</feature>
<reference evidence="1" key="1">
    <citation type="submission" date="2015-07" db="EMBL/GenBank/DDBJ databases">
        <title>Adaptation to a free-living lifestyle via gene acquisitions in the diplomonad Trepomonas sp. PC1.</title>
        <authorList>
            <person name="Xu F."/>
            <person name="Jerlstrom-Hultqvist J."/>
            <person name="Kolisko M."/>
            <person name="Simpson A.G.B."/>
            <person name="Roger A.J."/>
            <person name="Svard S.G."/>
            <person name="Andersson J.O."/>
        </authorList>
    </citation>
    <scope>NUCLEOTIDE SEQUENCE</scope>
    <source>
        <strain evidence="1">PC1</strain>
    </source>
</reference>
<dbReference type="AlphaFoldDB" id="A0A146KA45"/>
<proteinExistence type="predicted"/>
<name>A0A146KA45_9EUKA</name>
<accession>A0A146KA45</accession>
<evidence type="ECO:0000313" key="1">
    <source>
        <dbReference type="EMBL" id="JAP93690.1"/>
    </source>
</evidence>
<gene>
    <name evidence="1" type="ORF">TPC1_13932</name>
</gene>
<sequence>GLASEPAPITVSPLIAFKHGQPTQYPIDNCPMNLFKQYQDKTNTIELSKIQQQAIKDKPQRADQLAQESKFELSKQDVFETFKQFDQNYVFGNECYQIEPDNNYYIHQLFNSCGNVNIKLYGVQSVTATQELMRVFLEQYIVQILKAAKTNNFVDPKINYNEINSQSVNIFGSQKRTMLKEQNIKLFHKRRQLDCSQFPLDYSQYMFVWVVPDLFDAQELKFIEELVLDKLGFEGLQIMTQ</sequence>
<dbReference type="Gene3D" id="3.30.420.40">
    <property type="match status" value="1"/>
</dbReference>